<keyword evidence="1" id="KW-0596">Phosphopantetheine</keyword>
<dbReference type="InParanoid" id="D7G6K2"/>
<dbReference type="PANTHER" id="PTHR22754">
    <property type="entry name" value="DISCO-INTERACTING PROTEIN 2 DIP2 -RELATED"/>
    <property type="match status" value="1"/>
</dbReference>
<keyword evidence="3" id="KW-0436">Ligase</keyword>
<evidence type="ECO:0000259" key="5">
    <source>
        <dbReference type="PROSITE" id="PS50075"/>
    </source>
</evidence>
<organism evidence="6 7">
    <name type="scientific">Ectocarpus siliculosus</name>
    <name type="common">Brown alga</name>
    <name type="synonym">Conferva siliculosa</name>
    <dbReference type="NCBI Taxonomy" id="2880"/>
    <lineage>
        <taxon>Eukaryota</taxon>
        <taxon>Sar</taxon>
        <taxon>Stramenopiles</taxon>
        <taxon>Ochrophyta</taxon>
        <taxon>PX clade</taxon>
        <taxon>Phaeophyceae</taxon>
        <taxon>Ectocarpales</taxon>
        <taxon>Ectocarpaceae</taxon>
        <taxon>Ectocarpus</taxon>
    </lineage>
</organism>
<evidence type="ECO:0000313" key="6">
    <source>
        <dbReference type="EMBL" id="CBJ27587.1"/>
    </source>
</evidence>
<dbReference type="SUPFAM" id="SSF47336">
    <property type="entry name" value="ACP-like"/>
    <property type="match status" value="1"/>
</dbReference>
<feature type="compositionally biased region" description="Acidic residues" evidence="4">
    <location>
        <begin position="541"/>
        <end position="551"/>
    </location>
</feature>
<dbReference type="InterPro" id="IPR042099">
    <property type="entry name" value="ANL_N_sf"/>
</dbReference>
<dbReference type="PANTHER" id="PTHR22754:SF32">
    <property type="entry name" value="DISCO-INTERACTING PROTEIN 2"/>
    <property type="match status" value="1"/>
</dbReference>
<evidence type="ECO:0000256" key="1">
    <source>
        <dbReference type="ARBA" id="ARBA00022450"/>
    </source>
</evidence>
<evidence type="ECO:0000256" key="2">
    <source>
        <dbReference type="ARBA" id="ARBA00022553"/>
    </source>
</evidence>
<feature type="compositionally biased region" description="Low complexity" evidence="4">
    <location>
        <begin position="571"/>
        <end position="585"/>
    </location>
</feature>
<feature type="region of interest" description="Disordered" evidence="4">
    <location>
        <begin position="491"/>
        <end position="608"/>
    </location>
</feature>
<proteinExistence type="predicted"/>
<dbReference type="STRING" id="2880.D7G6K2"/>
<dbReference type="AlphaFoldDB" id="D7G6K2"/>
<dbReference type="EMBL" id="FN648981">
    <property type="protein sequence ID" value="CBJ27587.1"/>
    <property type="molecule type" value="Genomic_DNA"/>
</dbReference>
<evidence type="ECO:0000313" key="7">
    <source>
        <dbReference type="Proteomes" id="UP000002630"/>
    </source>
</evidence>
<keyword evidence="2" id="KW-0597">Phosphoprotein</keyword>
<dbReference type="InterPro" id="IPR009081">
    <property type="entry name" value="PP-bd_ACP"/>
</dbReference>
<keyword evidence="7" id="KW-1185">Reference proteome</keyword>
<dbReference type="InterPro" id="IPR000873">
    <property type="entry name" value="AMP-dep_synth/lig_dom"/>
</dbReference>
<dbReference type="InterPro" id="IPR036736">
    <property type="entry name" value="ACP-like_sf"/>
</dbReference>
<dbReference type="Gene3D" id="3.40.50.12780">
    <property type="entry name" value="N-terminal domain of ligase-like"/>
    <property type="match status" value="1"/>
</dbReference>
<dbReference type="InterPro" id="IPR045851">
    <property type="entry name" value="AMP-bd_C_sf"/>
</dbReference>
<name>D7G6K2_ECTSI</name>
<accession>D7G6K2</accession>
<dbReference type="Gene3D" id="1.10.1200.10">
    <property type="entry name" value="ACP-like"/>
    <property type="match status" value="1"/>
</dbReference>
<dbReference type="CDD" id="cd05931">
    <property type="entry name" value="FAAL"/>
    <property type="match status" value="1"/>
</dbReference>
<dbReference type="Pfam" id="PF00550">
    <property type="entry name" value="PP-binding"/>
    <property type="match status" value="1"/>
</dbReference>
<dbReference type="InterPro" id="IPR040097">
    <property type="entry name" value="FAAL/FAAC"/>
</dbReference>
<sequence length="950" mass="99042">MASAGTGAEEGTLPGMTLPEALEKWVERHPDKQVWSYLDDRGRETSDRVTYRELDDRTKALSLNLLRGAKGRGALSPGDRVLLVYPPSLHFAVAFVACLRAGLVAVPVYPPDPRKLKKDVQAFSRTTASCGARVALTSSVYDHAKKMSAIKAKLTGDDSRWPENLQWLVTDKPLPSTSSSPSASAVVADEATAITAAAAAAAGGEGGVVVPAGVDRASLAFFQYIWGSPGDPKGVKISHGNLASNLSAIITELKAGEGTVGVSWLPQYHDMGLIGSVLGTLYCGGSGYYLSPLDFVRSPPTWITAVDRFRATHLQAPNFAFALTARKWQDLRTKPAVDLSCVVHLINAAEPIDATSLDAFEETFRPLGLADDVIKPTYGLAEHTVFVCSGGVQRITVDRKALEVDKQVVLSSPGEPASPSSSSCSSAWCKLVGCGYPARVQGLDVLVVEPATGCPLPEDRVGEVWLRSLSKAQGYWGLPERSREAFCAMPSLTDPSKANSPKTPADSKADSEGGAPQDVPGAGGAGGDLADHGAGGGEEGPLVEDGADGTGEEQKAAGETGEAKEGGGGDAATAASERTAAADNAADGDGEAADDVTGGGGNSDYHPVSTLELHSEAEEKVVGAGGAGLGDWSTGYLRTGDEGFMHRGELFICGRIKDLVIVGGRNHYPQDLERTAERGRNKDIRPGCSAAFSVPGEDGGELLVITAELREAQVKVSEERRRQLGEEIRAAVVSEHGVDVHHLLLLAPRANVKTTSGKIARQWCRRAFLQAKMKPLVHLKSAKVDDSNGGPGASGGEERMEAPHPTVDPSSLGDEELLSRVQEAVTKVGGGALPDPDVPFYTLGLSSMTAAQFSGLLEQEYGAHVPLSVLDADTTTLRSLVPIIKAEGRGEGAPATGPSGQGAVTAAGGAAVAGVASSQTMVREPTGKCEDTITNSCPCCLCLLSCPCCM</sequence>
<dbReference type="eggNOG" id="KOG3628">
    <property type="taxonomic scope" value="Eukaryota"/>
</dbReference>
<dbReference type="Proteomes" id="UP000002630">
    <property type="component" value="Linkage Group LG03"/>
</dbReference>
<evidence type="ECO:0000256" key="3">
    <source>
        <dbReference type="ARBA" id="ARBA00022598"/>
    </source>
</evidence>
<evidence type="ECO:0000256" key="4">
    <source>
        <dbReference type="SAM" id="MobiDB-lite"/>
    </source>
</evidence>
<dbReference type="GO" id="GO:0031177">
    <property type="term" value="F:phosphopantetheine binding"/>
    <property type="evidence" value="ECO:0007669"/>
    <property type="project" value="InterPro"/>
</dbReference>
<feature type="compositionally biased region" description="Gly residues" evidence="4">
    <location>
        <begin position="521"/>
        <end position="539"/>
    </location>
</feature>
<feature type="compositionally biased region" description="Basic and acidic residues" evidence="4">
    <location>
        <begin position="552"/>
        <end position="567"/>
    </location>
</feature>
<feature type="domain" description="Carrier" evidence="5">
    <location>
        <begin position="812"/>
        <end position="888"/>
    </location>
</feature>
<dbReference type="Gene3D" id="3.30.300.30">
    <property type="match status" value="1"/>
</dbReference>
<feature type="compositionally biased region" description="Polar residues" evidence="4">
    <location>
        <begin position="493"/>
        <end position="502"/>
    </location>
</feature>
<dbReference type="OrthoDB" id="199633at2759"/>
<dbReference type="Pfam" id="PF00501">
    <property type="entry name" value="AMP-binding"/>
    <property type="match status" value="1"/>
</dbReference>
<dbReference type="SUPFAM" id="SSF56801">
    <property type="entry name" value="Acetyl-CoA synthetase-like"/>
    <property type="match status" value="2"/>
</dbReference>
<dbReference type="GO" id="GO:0016874">
    <property type="term" value="F:ligase activity"/>
    <property type="evidence" value="ECO:0007669"/>
    <property type="project" value="UniProtKB-KW"/>
</dbReference>
<gene>
    <name evidence="6" type="ORF">Esi_0075_0076</name>
</gene>
<dbReference type="EMBL" id="FN649728">
    <property type="protein sequence ID" value="CBJ27587.1"/>
    <property type="molecule type" value="Genomic_DNA"/>
</dbReference>
<dbReference type="InterPro" id="IPR020806">
    <property type="entry name" value="PKS_PP-bd"/>
</dbReference>
<reference evidence="6 7" key="1">
    <citation type="journal article" date="2010" name="Nature">
        <title>The Ectocarpus genome and the independent evolution of multicellularity in brown algae.</title>
        <authorList>
            <person name="Cock J.M."/>
            <person name="Sterck L."/>
            <person name="Rouze P."/>
            <person name="Scornet D."/>
            <person name="Allen A.E."/>
            <person name="Amoutzias G."/>
            <person name="Anthouard V."/>
            <person name="Artiguenave F."/>
            <person name="Aury J.M."/>
            <person name="Badger J.H."/>
            <person name="Beszteri B."/>
            <person name="Billiau K."/>
            <person name="Bonnet E."/>
            <person name="Bothwell J.H."/>
            <person name="Bowler C."/>
            <person name="Boyen C."/>
            <person name="Brownlee C."/>
            <person name="Carrano C.J."/>
            <person name="Charrier B."/>
            <person name="Cho G.Y."/>
            <person name="Coelho S.M."/>
            <person name="Collen J."/>
            <person name="Corre E."/>
            <person name="Da Silva C."/>
            <person name="Delage L."/>
            <person name="Delaroque N."/>
            <person name="Dittami S.M."/>
            <person name="Doulbeau S."/>
            <person name="Elias M."/>
            <person name="Farnham G."/>
            <person name="Gachon C.M."/>
            <person name="Gschloessl B."/>
            <person name="Heesch S."/>
            <person name="Jabbari K."/>
            <person name="Jubin C."/>
            <person name="Kawai H."/>
            <person name="Kimura K."/>
            <person name="Kloareg B."/>
            <person name="Kupper F.C."/>
            <person name="Lang D."/>
            <person name="Le Bail A."/>
            <person name="Leblanc C."/>
            <person name="Lerouge P."/>
            <person name="Lohr M."/>
            <person name="Lopez P.J."/>
            <person name="Martens C."/>
            <person name="Maumus F."/>
            <person name="Michel G."/>
            <person name="Miranda-Saavedra D."/>
            <person name="Morales J."/>
            <person name="Moreau H."/>
            <person name="Motomura T."/>
            <person name="Nagasato C."/>
            <person name="Napoli C.A."/>
            <person name="Nelson D.R."/>
            <person name="Nyvall-Collen P."/>
            <person name="Peters A.F."/>
            <person name="Pommier C."/>
            <person name="Potin P."/>
            <person name="Poulain J."/>
            <person name="Quesneville H."/>
            <person name="Read B."/>
            <person name="Rensing S.A."/>
            <person name="Ritter A."/>
            <person name="Rousvoal S."/>
            <person name="Samanta M."/>
            <person name="Samson G."/>
            <person name="Schroeder D.C."/>
            <person name="Segurens B."/>
            <person name="Strittmatter M."/>
            <person name="Tonon T."/>
            <person name="Tregear J.W."/>
            <person name="Valentin K."/>
            <person name="von Dassow P."/>
            <person name="Yamagishi T."/>
            <person name="Van de Peer Y."/>
            <person name="Wincker P."/>
        </authorList>
    </citation>
    <scope>NUCLEOTIDE SEQUENCE [LARGE SCALE GENOMIC DNA]</scope>
    <source>
        <strain evidence="7">Ec32 / CCAP1310/4</strain>
    </source>
</reference>
<protein>
    <recommendedName>
        <fullName evidence="5">Carrier domain-containing protein</fullName>
    </recommendedName>
</protein>
<dbReference type="PROSITE" id="PS50075">
    <property type="entry name" value="CARRIER"/>
    <property type="match status" value="1"/>
</dbReference>
<dbReference type="GO" id="GO:0008610">
    <property type="term" value="P:lipid biosynthetic process"/>
    <property type="evidence" value="ECO:0007669"/>
    <property type="project" value="InterPro"/>
</dbReference>
<dbReference type="SMART" id="SM00823">
    <property type="entry name" value="PKS_PP"/>
    <property type="match status" value="1"/>
</dbReference>
<feature type="region of interest" description="Disordered" evidence="4">
    <location>
        <begin position="781"/>
        <end position="812"/>
    </location>
</feature>